<dbReference type="EMBL" id="HBUF01470338">
    <property type="protein sequence ID" value="CAG6744574.1"/>
    <property type="molecule type" value="Transcribed_RNA"/>
</dbReference>
<sequence>MSVLCDVKTGESNPQPEDFKSPKFNQEDALILKRSPFPSTFRNLLLFICYSRTLNNIRHISSIVFLYGSWIKISCERGFLLTAIISKQPAHQHKIFQCNFSSSEFGLCCSF</sequence>
<accession>A0A8D8ZBJ7</accession>
<protein>
    <submittedName>
        <fullName evidence="1">Uncharacterized protein</fullName>
    </submittedName>
</protein>
<dbReference type="AlphaFoldDB" id="A0A8D8ZBJ7"/>
<reference evidence="1" key="1">
    <citation type="submission" date="2021-05" db="EMBL/GenBank/DDBJ databases">
        <authorList>
            <person name="Alioto T."/>
            <person name="Alioto T."/>
            <person name="Gomez Garrido J."/>
        </authorList>
    </citation>
    <scope>NUCLEOTIDE SEQUENCE</scope>
</reference>
<name>A0A8D8ZBJ7_9HEMI</name>
<organism evidence="1">
    <name type="scientific">Cacopsylla melanoneura</name>
    <dbReference type="NCBI Taxonomy" id="428564"/>
    <lineage>
        <taxon>Eukaryota</taxon>
        <taxon>Metazoa</taxon>
        <taxon>Ecdysozoa</taxon>
        <taxon>Arthropoda</taxon>
        <taxon>Hexapoda</taxon>
        <taxon>Insecta</taxon>
        <taxon>Pterygota</taxon>
        <taxon>Neoptera</taxon>
        <taxon>Paraneoptera</taxon>
        <taxon>Hemiptera</taxon>
        <taxon>Sternorrhyncha</taxon>
        <taxon>Psylloidea</taxon>
        <taxon>Psyllidae</taxon>
        <taxon>Psyllinae</taxon>
        <taxon>Cacopsylla</taxon>
    </lineage>
</organism>
<evidence type="ECO:0000313" key="1">
    <source>
        <dbReference type="EMBL" id="CAG6744574.1"/>
    </source>
</evidence>
<proteinExistence type="predicted"/>